<evidence type="ECO:0000313" key="2">
    <source>
        <dbReference type="EMBL" id="VEL26596.1"/>
    </source>
</evidence>
<keyword evidence="3" id="KW-1185">Reference proteome</keyword>
<evidence type="ECO:0000256" key="1">
    <source>
        <dbReference type="SAM" id="MobiDB-lite"/>
    </source>
</evidence>
<comment type="caution">
    <text evidence="2">The sequence shown here is derived from an EMBL/GenBank/DDBJ whole genome shotgun (WGS) entry which is preliminary data.</text>
</comment>
<name>A0A3S5FEN8_9PLAT</name>
<dbReference type="EMBL" id="CAAALY010081369">
    <property type="protein sequence ID" value="VEL26596.1"/>
    <property type="molecule type" value="Genomic_DNA"/>
</dbReference>
<dbReference type="AlphaFoldDB" id="A0A3S5FEN8"/>
<reference evidence="2" key="1">
    <citation type="submission" date="2018-11" db="EMBL/GenBank/DDBJ databases">
        <authorList>
            <consortium name="Pathogen Informatics"/>
        </authorList>
    </citation>
    <scope>NUCLEOTIDE SEQUENCE</scope>
</reference>
<sequence>MSYRRPFRGRSSRRPFFERLRNNEISKGPHHDNPETKTLGDVLESEFSIPSNESNEFRLKQAKSSDTMDRRMGFEPFTGPGDQVGWLFTMQPTDILDPDSKRLVSGVDFYFIKSDGCRFKASNLLCFLFNLLERIMLPFLSSFNKIYRLP</sequence>
<evidence type="ECO:0000313" key="3">
    <source>
        <dbReference type="Proteomes" id="UP000784294"/>
    </source>
</evidence>
<dbReference type="Proteomes" id="UP000784294">
    <property type="component" value="Unassembled WGS sequence"/>
</dbReference>
<gene>
    <name evidence="2" type="ORF">PXEA_LOCUS20036</name>
</gene>
<proteinExistence type="predicted"/>
<feature type="region of interest" description="Disordered" evidence="1">
    <location>
        <begin position="21"/>
        <end position="42"/>
    </location>
</feature>
<organism evidence="2 3">
    <name type="scientific">Protopolystoma xenopodis</name>
    <dbReference type="NCBI Taxonomy" id="117903"/>
    <lineage>
        <taxon>Eukaryota</taxon>
        <taxon>Metazoa</taxon>
        <taxon>Spiralia</taxon>
        <taxon>Lophotrochozoa</taxon>
        <taxon>Platyhelminthes</taxon>
        <taxon>Monogenea</taxon>
        <taxon>Polyopisthocotylea</taxon>
        <taxon>Polystomatidea</taxon>
        <taxon>Polystomatidae</taxon>
        <taxon>Protopolystoma</taxon>
    </lineage>
</organism>
<protein>
    <submittedName>
        <fullName evidence="2">Uncharacterized protein</fullName>
    </submittedName>
</protein>
<accession>A0A3S5FEN8</accession>
<feature type="compositionally biased region" description="Basic and acidic residues" evidence="1">
    <location>
        <begin position="21"/>
        <end position="35"/>
    </location>
</feature>